<keyword evidence="1" id="KW-1133">Transmembrane helix</keyword>
<keyword evidence="1" id="KW-0812">Transmembrane</keyword>
<protein>
    <submittedName>
        <fullName evidence="2">Gustatory and odorant receptor 24</fullName>
    </submittedName>
</protein>
<feature type="transmembrane region" description="Helical" evidence="1">
    <location>
        <begin position="61"/>
        <end position="79"/>
    </location>
</feature>
<evidence type="ECO:0000313" key="3">
    <source>
        <dbReference type="Proteomes" id="UP001219518"/>
    </source>
</evidence>
<feature type="transmembrane region" description="Helical" evidence="1">
    <location>
        <begin position="204"/>
        <end position="224"/>
    </location>
</feature>
<feature type="transmembrane region" description="Helical" evidence="1">
    <location>
        <begin position="315"/>
        <end position="335"/>
    </location>
</feature>
<proteinExistence type="predicted"/>
<organism evidence="2 3">
    <name type="scientific">Frankliniella fusca</name>
    <dbReference type="NCBI Taxonomy" id="407009"/>
    <lineage>
        <taxon>Eukaryota</taxon>
        <taxon>Metazoa</taxon>
        <taxon>Ecdysozoa</taxon>
        <taxon>Arthropoda</taxon>
        <taxon>Hexapoda</taxon>
        <taxon>Insecta</taxon>
        <taxon>Pterygota</taxon>
        <taxon>Neoptera</taxon>
        <taxon>Paraneoptera</taxon>
        <taxon>Thysanoptera</taxon>
        <taxon>Terebrantia</taxon>
        <taxon>Thripoidea</taxon>
        <taxon>Thripidae</taxon>
        <taxon>Frankliniella</taxon>
    </lineage>
</organism>
<accession>A0AAE1GSK1</accession>
<reference evidence="2" key="2">
    <citation type="journal article" date="2023" name="BMC Genomics">
        <title>Pest status, molecular evolution, and epigenetic factors derived from the genome assembly of Frankliniella fusca, a thysanopteran phytovirus vector.</title>
        <authorList>
            <person name="Catto M.A."/>
            <person name="Labadie P.E."/>
            <person name="Jacobson A.L."/>
            <person name="Kennedy G.G."/>
            <person name="Srinivasan R."/>
            <person name="Hunt B.G."/>
        </authorList>
    </citation>
    <scope>NUCLEOTIDE SEQUENCE</scope>
    <source>
        <strain evidence="2">PL_HMW_Pooled</strain>
    </source>
</reference>
<keyword evidence="1" id="KW-0472">Membrane</keyword>
<dbReference type="EMBL" id="JAHWGI010000069">
    <property type="protein sequence ID" value="KAK3908620.1"/>
    <property type="molecule type" value="Genomic_DNA"/>
</dbReference>
<keyword evidence="2" id="KW-0675">Receptor</keyword>
<feature type="transmembrane region" description="Helical" evidence="1">
    <location>
        <begin position="236"/>
        <end position="254"/>
    </location>
</feature>
<feature type="transmembrane region" description="Helical" evidence="1">
    <location>
        <begin position="99"/>
        <end position="117"/>
    </location>
</feature>
<comment type="caution">
    <text evidence="2">The sequence shown here is derived from an EMBL/GenBank/DDBJ whole genome shotgun (WGS) entry which is preliminary data.</text>
</comment>
<dbReference type="AlphaFoldDB" id="A0AAE1GSK1"/>
<gene>
    <name evidence="2" type="ORF">KUF71_018969</name>
</gene>
<reference evidence="2" key="1">
    <citation type="submission" date="2021-07" db="EMBL/GenBank/DDBJ databases">
        <authorList>
            <person name="Catto M.A."/>
            <person name="Jacobson A."/>
            <person name="Kennedy G."/>
            <person name="Labadie P."/>
            <person name="Hunt B.G."/>
            <person name="Srinivasan R."/>
        </authorList>
    </citation>
    <scope>NUCLEOTIDE SEQUENCE</scope>
    <source>
        <strain evidence="2">PL_HMW_Pooled</strain>
        <tissue evidence="2">Head</tissue>
    </source>
</reference>
<evidence type="ECO:0000256" key="1">
    <source>
        <dbReference type="SAM" id="Phobius"/>
    </source>
</evidence>
<name>A0AAE1GSK1_9NEOP</name>
<keyword evidence="3" id="KW-1185">Reference proteome</keyword>
<sequence>MNGLFVRRALPGSDKEAAAVHGRIPDTRNSLRDAVEPVCSVMRLFAAWPAKPPSASVDTRHFFSSFIFSSYIVASQVGINFQYYFSECAMHPTGAGGRAVLLHSLQLAAQVGVLLLLGREGLRVLGDRVLYMRAGAGVTHTVLALQFLLYLCILFTLPVIWLDASRLAPVWEGWGHLQTRLERVCGRRLASASASASSRARSRILAGLLLLLWPPLVAVPLMLLPETKVTVRQAWFYAYPSLVTFSLKLLWLRLLTALHGAADTLVTSFRKESRSWVLLDSAARLRAYRELWSSIRDVMEDIGVLGGLSQLSVQAIQVLSLLTCFVQVTMSILEVRSCPLRQRRFQKSRQ</sequence>
<feature type="transmembrane region" description="Helical" evidence="1">
    <location>
        <begin position="138"/>
        <end position="161"/>
    </location>
</feature>
<dbReference type="Proteomes" id="UP001219518">
    <property type="component" value="Unassembled WGS sequence"/>
</dbReference>
<evidence type="ECO:0000313" key="2">
    <source>
        <dbReference type="EMBL" id="KAK3908620.1"/>
    </source>
</evidence>